<dbReference type="OrthoDB" id="10661922at2759"/>
<evidence type="ECO:0008006" key="5">
    <source>
        <dbReference type="Google" id="ProtNLM"/>
    </source>
</evidence>
<dbReference type="Proteomes" id="UP000246991">
    <property type="component" value="Unassembled WGS sequence"/>
</dbReference>
<evidence type="ECO:0000256" key="1">
    <source>
        <dbReference type="SAM" id="MobiDB-lite"/>
    </source>
</evidence>
<name>A0A317SRF6_9PEZI</name>
<feature type="compositionally biased region" description="Basic and acidic residues" evidence="1">
    <location>
        <begin position="254"/>
        <end position="271"/>
    </location>
</feature>
<comment type="caution">
    <text evidence="3">The sequence shown here is derived from an EMBL/GenBank/DDBJ whole genome shotgun (WGS) entry which is preliminary data.</text>
</comment>
<feature type="signal peptide" evidence="2">
    <location>
        <begin position="1"/>
        <end position="19"/>
    </location>
</feature>
<evidence type="ECO:0000256" key="2">
    <source>
        <dbReference type="SAM" id="SignalP"/>
    </source>
</evidence>
<dbReference type="AlphaFoldDB" id="A0A317SRF6"/>
<evidence type="ECO:0000313" key="3">
    <source>
        <dbReference type="EMBL" id="PWW76979.1"/>
    </source>
</evidence>
<feature type="compositionally biased region" description="Acidic residues" evidence="1">
    <location>
        <begin position="107"/>
        <end position="123"/>
    </location>
</feature>
<dbReference type="EMBL" id="PYWC01000028">
    <property type="protein sequence ID" value="PWW76979.1"/>
    <property type="molecule type" value="Genomic_DNA"/>
</dbReference>
<protein>
    <recommendedName>
        <fullName evidence="5">Extracellular membrane protein CFEM domain-containing protein</fullName>
    </recommendedName>
</protein>
<feature type="compositionally biased region" description="Gly residues" evidence="1">
    <location>
        <begin position="92"/>
        <end position="106"/>
    </location>
</feature>
<feature type="chain" id="PRO_5016318367" description="Extracellular membrane protein CFEM domain-containing protein" evidence="2">
    <location>
        <begin position="20"/>
        <end position="400"/>
    </location>
</feature>
<reference evidence="3 4" key="1">
    <citation type="submission" date="2018-03" db="EMBL/GenBank/DDBJ databases">
        <title>Genomes of Pezizomycetes fungi and the evolution of truffles.</title>
        <authorList>
            <person name="Murat C."/>
            <person name="Payen T."/>
            <person name="Noel B."/>
            <person name="Kuo A."/>
            <person name="Martin F.M."/>
        </authorList>
    </citation>
    <scope>NUCLEOTIDE SEQUENCE [LARGE SCALE GENOMIC DNA]</scope>
    <source>
        <strain evidence="3">091103-1</strain>
    </source>
</reference>
<feature type="compositionally biased region" description="Basic and acidic residues" evidence="1">
    <location>
        <begin position="135"/>
        <end position="152"/>
    </location>
</feature>
<keyword evidence="2" id="KW-0732">Signal</keyword>
<feature type="compositionally biased region" description="Polar residues" evidence="1">
    <location>
        <begin position="174"/>
        <end position="187"/>
    </location>
</feature>
<feature type="region of interest" description="Disordered" evidence="1">
    <location>
        <begin position="92"/>
        <end position="274"/>
    </location>
</feature>
<keyword evidence="4" id="KW-1185">Reference proteome</keyword>
<proteinExistence type="predicted"/>
<gene>
    <name evidence="3" type="ORF">C7212DRAFT_363341</name>
</gene>
<evidence type="ECO:0000313" key="4">
    <source>
        <dbReference type="Proteomes" id="UP000246991"/>
    </source>
</evidence>
<accession>A0A317SRF6</accession>
<feature type="compositionally biased region" description="Low complexity" evidence="1">
    <location>
        <begin position="201"/>
        <end position="253"/>
    </location>
</feature>
<organism evidence="3 4">
    <name type="scientific">Tuber magnatum</name>
    <name type="common">white Piedmont truffle</name>
    <dbReference type="NCBI Taxonomy" id="42249"/>
    <lineage>
        <taxon>Eukaryota</taxon>
        <taxon>Fungi</taxon>
        <taxon>Dikarya</taxon>
        <taxon>Ascomycota</taxon>
        <taxon>Pezizomycotina</taxon>
        <taxon>Pezizomycetes</taxon>
        <taxon>Pezizales</taxon>
        <taxon>Tuberaceae</taxon>
        <taxon>Tuber</taxon>
    </lineage>
</organism>
<sequence>MFTRALLPICFLATGLAVAQCPFKAGSEVSDEDLSAIFTENDSRSCKARQEDCTRLIRNCVSGLSDEPLRISLESARQRFCEGRLRAGCEAGGGGGTGSGGGGSGGDGDDGGGSDESDSDDSGNDWRKWKWKKERGRDRKENGRDGAGRDCSRGYCGNGGNDGNNDNDYDKNVSRPTASNPASQIVSISAPPEMPNPSPSPSSRAAIESLAGAPAPTSTNTPTSETAPAITTPTNFPASTQTTTATASQTSNQGEHEETGAEGHINGHSDRNSTNSTIAANGLAAYRVKWTLFCTDRAKDAIVSAGKDPPRKCNTCDPKEVEKKEEEKGNEECGKRVFEKWPKEFWDLLGVLERVSNGTDRGLKFPQGAKVNGALGNGDLNRGFGLLGTVLGVGSVVWWI</sequence>